<evidence type="ECO:0000256" key="11">
    <source>
        <dbReference type="ARBA" id="ARBA00023239"/>
    </source>
</evidence>
<proteinExistence type="inferred from homology"/>
<dbReference type="SUPFAM" id="SSF81624">
    <property type="entry name" value="N-terminal domain of MutM-like DNA repair proteins"/>
    <property type="match status" value="1"/>
</dbReference>
<dbReference type="SMART" id="SM01232">
    <property type="entry name" value="H2TH"/>
    <property type="match status" value="1"/>
</dbReference>
<keyword evidence="9 15" id="KW-0238">DNA-binding</keyword>
<comment type="similarity">
    <text evidence="2 15">Belongs to the FPG family.</text>
</comment>
<dbReference type="AlphaFoldDB" id="A0AA35CNU1"/>
<dbReference type="EC" id="4.2.99.18" evidence="15"/>
<evidence type="ECO:0000256" key="6">
    <source>
        <dbReference type="ARBA" id="ARBA00022771"/>
    </source>
</evidence>
<comment type="function">
    <text evidence="15">Involved in base excision repair of DNA damaged by oxidation or by mutagenic agents. Acts as DNA glycosylase that recognizes and removes damaged bases. Has a preference for oxidized purines, such as 7,8-dihydro-8-oxoguanine (8-oxoG). Has AP (apurinic/apyrimidinic) lyase activity and introduces nicks in the DNA strand. Cleaves the DNA backbone by beta-delta elimination to generate a single-strand break at the site of the removed base with both 3'- and 5'-phosphates.</text>
</comment>
<keyword evidence="6 15" id="KW-0863">Zinc-finger</keyword>
<evidence type="ECO:0000256" key="14">
    <source>
        <dbReference type="ARBA" id="ARBA00044632"/>
    </source>
</evidence>
<dbReference type="RefSeq" id="WP_264841698.1">
    <property type="nucleotide sequence ID" value="NZ_AP025628.1"/>
</dbReference>
<evidence type="ECO:0000256" key="9">
    <source>
        <dbReference type="ARBA" id="ARBA00023125"/>
    </source>
</evidence>
<keyword evidence="7 15" id="KW-0378">Hydrolase</keyword>
<dbReference type="Pfam" id="PF06831">
    <property type="entry name" value="H2TH"/>
    <property type="match status" value="1"/>
</dbReference>
<keyword evidence="4 15" id="KW-0479">Metal-binding</keyword>
<reference evidence="18" key="1">
    <citation type="submission" date="2022-03" db="EMBL/GenBank/DDBJ databases">
        <title>Complete genome sequence of Caldinitratiruptor microaerophilus.</title>
        <authorList>
            <person name="Mukaiyama R."/>
            <person name="Nishiyama T."/>
            <person name="Ueda K."/>
        </authorList>
    </citation>
    <scope>NUCLEOTIDE SEQUENCE</scope>
    <source>
        <strain evidence="18">JCM 16183</strain>
    </source>
</reference>
<evidence type="ECO:0000256" key="10">
    <source>
        <dbReference type="ARBA" id="ARBA00023204"/>
    </source>
</evidence>
<dbReference type="InterPro" id="IPR020629">
    <property type="entry name" value="FPG_Glyclase"/>
</dbReference>
<feature type="binding site" evidence="15">
    <location>
        <position position="155"/>
    </location>
    <ligand>
        <name>DNA</name>
        <dbReference type="ChEBI" id="CHEBI:16991"/>
    </ligand>
</feature>
<sequence>MPELPEVETLRRTLARRLPGRQVRRVDVIRPGQIRHPAPDAFRSALTGRTFGEPGRRGKYLLLPLDGDRTLVCHLRMSGRLYVVSPEVPRARHTHVVLGLDDGTELRYEDQRTFGGFHLVGPGDEGAPAGLRTLGPEPLDPDWGPEQLAAELKGRRAAVKAVLLDQRAVAGLGNIYADEALFRAGIHPARPAGALGGAEVERLHRAVREVLDNAIARRGTTFSLYLDGEARPGDFYSELRVYDREGEPCPRCGRPIAKIRVAGRGTHLCPRCQA</sequence>
<dbReference type="PANTHER" id="PTHR22993">
    <property type="entry name" value="FORMAMIDOPYRIMIDINE-DNA GLYCOSYLASE"/>
    <property type="match status" value="1"/>
</dbReference>
<dbReference type="SUPFAM" id="SSF46946">
    <property type="entry name" value="S13-like H2TH domain"/>
    <property type="match status" value="1"/>
</dbReference>
<evidence type="ECO:0000256" key="1">
    <source>
        <dbReference type="ARBA" id="ARBA00001668"/>
    </source>
</evidence>
<dbReference type="Proteomes" id="UP001163687">
    <property type="component" value="Chromosome"/>
</dbReference>
<feature type="domain" description="Formamidopyrimidine-DNA glycosylase catalytic" evidence="17">
    <location>
        <begin position="2"/>
        <end position="115"/>
    </location>
</feature>
<dbReference type="Pfam" id="PF06827">
    <property type="entry name" value="zf-FPG_IleRS"/>
    <property type="match status" value="1"/>
</dbReference>
<dbReference type="InterPro" id="IPR010663">
    <property type="entry name" value="Znf_FPG/IleRS"/>
</dbReference>
<dbReference type="SMART" id="SM00898">
    <property type="entry name" value="Fapy_DNA_glyco"/>
    <property type="match status" value="1"/>
</dbReference>
<comment type="catalytic activity">
    <reaction evidence="14 15">
        <text>2'-deoxyribonucleotide-(2'-deoxyribose 5'-phosphate)-2'-deoxyribonucleotide-DNA = a 3'-end 2'-deoxyribonucleotide-(2,3-dehydro-2,3-deoxyribose 5'-phosphate)-DNA + a 5'-end 5'-phospho-2'-deoxyribonucleoside-DNA + H(+)</text>
        <dbReference type="Rhea" id="RHEA:66592"/>
        <dbReference type="Rhea" id="RHEA-COMP:13180"/>
        <dbReference type="Rhea" id="RHEA-COMP:16897"/>
        <dbReference type="Rhea" id="RHEA-COMP:17067"/>
        <dbReference type="ChEBI" id="CHEBI:15378"/>
        <dbReference type="ChEBI" id="CHEBI:136412"/>
        <dbReference type="ChEBI" id="CHEBI:157695"/>
        <dbReference type="ChEBI" id="CHEBI:167181"/>
        <dbReference type="EC" id="4.2.99.18"/>
    </reaction>
</comment>
<keyword evidence="5 15" id="KW-0227">DNA damage</keyword>
<dbReference type="PROSITE" id="PS51066">
    <property type="entry name" value="ZF_FPG_2"/>
    <property type="match status" value="1"/>
</dbReference>
<keyword evidence="11 15" id="KW-0456">Lyase</keyword>
<feature type="binding site" evidence="15">
    <location>
        <position position="93"/>
    </location>
    <ligand>
        <name>DNA</name>
        <dbReference type="ChEBI" id="CHEBI:16991"/>
    </ligand>
</feature>
<dbReference type="PROSITE" id="PS01242">
    <property type="entry name" value="ZF_FPG_1"/>
    <property type="match status" value="1"/>
</dbReference>
<dbReference type="InterPro" id="IPR035937">
    <property type="entry name" value="FPG_N"/>
</dbReference>
<keyword evidence="10 15" id="KW-0234">DNA repair</keyword>
<evidence type="ECO:0000256" key="13">
    <source>
        <dbReference type="ARBA" id="ARBA00023295"/>
    </source>
</evidence>
<dbReference type="GO" id="GO:0003684">
    <property type="term" value="F:damaged DNA binding"/>
    <property type="evidence" value="ECO:0007669"/>
    <property type="project" value="InterPro"/>
</dbReference>
<feature type="active site" description="Proton donor" evidence="15">
    <location>
        <position position="3"/>
    </location>
</feature>
<feature type="active site" description="Schiff-base intermediate with DNA" evidence="15">
    <location>
        <position position="2"/>
    </location>
</feature>
<feature type="active site" description="Proton donor; for beta-elimination activity" evidence="15">
    <location>
        <position position="59"/>
    </location>
</feature>
<dbReference type="EC" id="3.2.2.23" evidence="15"/>
<dbReference type="Gene3D" id="1.10.8.50">
    <property type="match status" value="1"/>
</dbReference>
<keyword evidence="13 15" id="KW-0326">Glycosidase</keyword>
<dbReference type="InterPro" id="IPR010979">
    <property type="entry name" value="Ribosomal_uS13-like_H2TH"/>
</dbReference>
<dbReference type="GO" id="GO:0008270">
    <property type="term" value="F:zinc ion binding"/>
    <property type="evidence" value="ECO:0007669"/>
    <property type="project" value="UniProtKB-UniRule"/>
</dbReference>
<evidence type="ECO:0000256" key="5">
    <source>
        <dbReference type="ARBA" id="ARBA00022763"/>
    </source>
</evidence>
<comment type="catalytic activity">
    <reaction evidence="1 15">
        <text>Hydrolysis of DNA containing ring-opened 7-methylguanine residues, releasing 2,6-diamino-4-hydroxy-5-(N-methyl)formamidopyrimidine.</text>
        <dbReference type="EC" id="3.2.2.23"/>
    </reaction>
</comment>
<dbReference type="GO" id="GO:0034039">
    <property type="term" value="F:8-oxo-7,8-dihydroguanine DNA N-glycosylase activity"/>
    <property type="evidence" value="ECO:0007669"/>
    <property type="project" value="TreeGrafter"/>
</dbReference>
<evidence type="ECO:0000256" key="3">
    <source>
        <dbReference type="ARBA" id="ARBA00011245"/>
    </source>
</evidence>
<dbReference type="HAMAP" id="MF_00103">
    <property type="entry name" value="Fapy_DNA_glycosyl"/>
    <property type="match status" value="1"/>
</dbReference>
<dbReference type="NCBIfam" id="NF002211">
    <property type="entry name" value="PRK01103.1"/>
    <property type="match status" value="1"/>
</dbReference>
<evidence type="ECO:0000256" key="4">
    <source>
        <dbReference type="ARBA" id="ARBA00022723"/>
    </source>
</evidence>
<comment type="subunit">
    <text evidence="3 15">Monomer.</text>
</comment>
<evidence type="ECO:0000256" key="8">
    <source>
        <dbReference type="ARBA" id="ARBA00022833"/>
    </source>
</evidence>
<comment type="cofactor">
    <cofactor evidence="15">
        <name>Zn(2+)</name>
        <dbReference type="ChEBI" id="CHEBI:29105"/>
    </cofactor>
    <text evidence="15">Binds 1 zinc ion per subunit.</text>
</comment>
<dbReference type="GO" id="GO:0140078">
    <property type="term" value="F:class I DNA-(apurinic or apyrimidinic site) endonuclease activity"/>
    <property type="evidence" value="ECO:0007669"/>
    <property type="project" value="UniProtKB-EC"/>
</dbReference>
<protein>
    <recommendedName>
        <fullName evidence="15">Formamidopyrimidine-DNA glycosylase</fullName>
        <shortName evidence="15">Fapy-DNA glycosylase</shortName>
        <ecNumber evidence="15">3.2.2.23</ecNumber>
    </recommendedName>
    <alternativeName>
        <fullName evidence="15">DNA-(apurinic or apyrimidinic site) lyase MutM</fullName>
        <shortName evidence="15">AP lyase MutM</shortName>
        <ecNumber evidence="15">4.2.99.18</ecNumber>
    </alternativeName>
</protein>
<evidence type="ECO:0000256" key="7">
    <source>
        <dbReference type="ARBA" id="ARBA00022801"/>
    </source>
</evidence>
<dbReference type="InterPro" id="IPR015886">
    <property type="entry name" value="H2TH_FPG"/>
</dbReference>
<dbReference type="SUPFAM" id="SSF57716">
    <property type="entry name" value="Glucocorticoid receptor-like (DNA-binding domain)"/>
    <property type="match status" value="1"/>
</dbReference>
<keyword evidence="12 15" id="KW-0511">Multifunctional enzyme</keyword>
<evidence type="ECO:0000256" key="2">
    <source>
        <dbReference type="ARBA" id="ARBA00009409"/>
    </source>
</evidence>
<gene>
    <name evidence="15 18" type="primary">mutM</name>
    <name evidence="15" type="synonym">fpg</name>
    <name evidence="18" type="ORF">caldi_21070</name>
</gene>
<keyword evidence="19" id="KW-1185">Reference proteome</keyword>
<dbReference type="InterPro" id="IPR012319">
    <property type="entry name" value="FPG_cat"/>
</dbReference>
<evidence type="ECO:0000259" key="17">
    <source>
        <dbReference type="PROSITE" id="PS51068"/>
    </source>
</evidence>
<evidence type="ECO:0000313" key="18">
    <source>
        <dbReference type="EMBL" id="BDG61017.1"/>
    </source>
</evidence>
<evidence type="ECO:0000256" key="12">
    <source>
        <dbReference type="ARBA" id="ARBA00023268"/>
    </source>
</evidence>
<dbReference type="Pfam" id="PF01149">
    <property type="entry name" value="Fapy_DNA_glyco"/>
    <property type="match status" value="1"/>
</dbReference>
<dbReference type="CDD" id="cd08966">
    <property type="entry name" value="EcFpg-like_N"/>
    <property type="match status" value="1"/>
</dbReference>
<feature type="active site" description="Proton donor; for delta-elimination activity" evidence="15">
    <location>
        <position position="264"/>
    </location>
</feature>
<evidence type="ECO:0000313" key="19">
    <source>
        <dbReference type="Proteomes" id="UP001163687"/>
    </source>
</evidence>
<evidence type="ECO:0000256" key="15">
    <source>
        <dbReference type="HAMAP-Rule" id="MF_00103"/>
    </source>
</evidence>
<dbReference type="GO" id="GO:0003690">
    <property type="term" value="F:double-stranded DNA binding"/>
    <property type="evidence" value="ECO:0007669"/>
    <property type="project" value="UniProtKB-ARBA"/>
</dbReference>
<evidence type="ECO:0000259" key="16">
    <source>
        <dbReference type="PROSITE" id="PS51066"/>
    </source>
</evidence>
<dbReference type="NCBIfam" id="TIGR00577">
    <property type="entry name" value="fpg"/>
    <property type="match status" value="1"/>
</dbReference>
<dbReference type="KEGG" id="cmic:caldi_21070"/>
<feature type="binding site" evidence="15">
    <location>
        <position position="112"/>
    </location>
    <ligand>
        <name>DNA</name>
        <dbReference type="ChEBI" id="CHEBI:16991"/>
    </ligand>
</feature>
<organism evidence="18 19">
    <name type="scientific">Caldinitratiruptor microaerophilus</name>
    <dbReference type="NCBI Taxonomy" id="671077"/>
    <lineage>
        <taxon>Bacteria</taxon>
        <taxon>Bacillati</taxon>
        <taxon>Bacillota</taxon>
        <taxon>Clostridia</taxon>
        <taxon>Eubacteriales</taxon>
        <taxon>Symbiobacteriaceae</taxon>
        <taxon>Caldinitratiruptor</taxon>
    </lineage>
</organism>
<dbReference type="Gene3D" id="3.20.190.10">
    <property type="entry name" value="MutM-like, N-terminal"/>
    <property type="match status" value="1"/>
</dbReference>
<dbReference type="InterPro" id="IPR000214">
    <property type="entry name" value="Znf_DNA_glyclase/AP_lyase"/>
</dbReference>
<accession>A0AA35CNU1</accession>
<dbReference type="EMBL" id="AP025628">
    <property type="protein sequence ID" value="BDG61017.1"/>
    <property type="molecule type" value="Genomic_DNA"/>
</dbReference>
<dbReference type="GO" id="GO:0006284">
    <property type="term" value="P:base-excision repair"/>
    <property type="evidence" value="ECO:0007669"/>
    <property type="project" value="InterPro"/>
</dbReference>
<dbReference type="InterPro" id="IPR015887">
    <property type="entry name" value="DNA_glyclase_Znf_dom_DNA_BS"/>
</dbReference>
<dbReference type="FunFam" id="1.10.8.50:FF:000003">
    <property type="entry name" value="Formamidopyrimidine-DNA glycosylase"/>
    <property type="match status" value="1"/>
</dbReference>
<dbReference type="PANTHER" id="PTHR22993:SF9">
    <property type="entry name" value="FORMAMIDOPYRIMIDINE-DNA GLYCOSYLASE"/>
    <property type="match status" value="1"/>
</dbReference>
<name>A0AA35CNU1_9FIRM</name>
<feature type="domain" description="FPG-type" evidence="16">
    <location>
        <begin position="240"/>
        <end position="274"/>
    </location>
</feature>
<keyword evidence="8 15" id="KW-0862">Zinc</keyword>
<dbReference type="PROSITE" id="PS51068">
    <property type="entry name" value="FPG_CAT"/>
    <property type="match status" value="1"/>
</dbReference>